<dbReference type="EMBL" id="DRYU01000035">
    <property type="protein sequence ID" value="HHP92326.1"/>
    <property type="molecule type" value="Genomic_DNA"/>
</dbReference>
<dbReference type="Pfam" id="PF03683">
    <property type="entry name" value="UPF0175"/>
    <property type="match status" value="1"/>
</dbReference>
<proteinExistence type="predicted"/>
<sequence>MSLGRIDVSRFIEKLRRAIENLGMVEPIEWMLALLYAFGGRAPSKLHIQKALFVASRYINGLREALEFKAYRMGPWSEEVNDVVESAVLSGLLVVSRDGVTLTPRGNTEAELVWRRLSDKDKEVLKKVAGFLSLMNEDELLLYIYTVYGYSEKSDVITRLLRRRKELALSMLKKGLVSVELAAKIAGMPLQEFISYLKKKGIKQYIAEANDVEEAEKL</sequence>
<gene>
    <name evidence="1" type="ORF">ENM70_01685</name>
</gene>
<evidence type="ECO:0000313" key="1">
    <source>
        <dbReference type="EMBL" id="HHP92326.1"/>
    </source>
</evidence>
<organism evidence="1">
    <name type="scientific">Ignisphaera aggregans</name>
    <dbReference type="NCBI Taxonomy" id="334771"/>
    <lineage>
        <taxon>Archaea</taxon>
        <taxon>Thermoproteota</taxon>
        <taxon>Thermoprotei</taxon>
        <taxon>Desulfurococcales</taxon>
        <taxon>Desulfurococcaceae</taxon>
        <taxon>Ignisphaera</taxon>
    </lineage>
</organism>
<name>A0A7J3YUE1_9CREN</name>
<protein>
    <submittedName>
        <fullName evidence="1">Uncharacterized protein</fullName>
    </submittedName>
</protein>
<accession>A0A7J3YUE1</accession>
<dbReference type="InterPro" id="IPR005368">
    <property type="entry name" value="UPF0175"/>
</dbReference>
<reference evidence="1" key="1">
    <citation type="journal article" date="2020" name="mSystems">
        <title>Genome- and Community-Level Interaction Insights into Carbon Utilization and Element Cycling Functions of Hydrothermarchaeota in Hydrothermal Sediment.</title>
        <authorList>
            <person name="Zhou Z."/>
            <person name="Liu Y."/>
            <person name="Xu W."/>
            <person name="Pan J."/>
            <person name="Luo Z.H."/>
            <person name="Li M."/>
        </authorList>
    </citation>
    <scope>NUCLEOTIDE SEQUENCE [LARGE SCALE GENOMIC DNA]</scope>
    <source>
        <strain evidence="1">SpSt-1109</strain>
    </source>
</reference>
<comment type="caution">
    <text evidence="1">The sequence shown here is derived from an EMBL/GenBank/DDBJ whole genome shotgun (WGS) entry which is preliminary data.</text>
</comment>
<dbReference type="AlphaFoldDB" id="A0A7J3YUE1"/>